<comment type="caution">
    <text evidence="8">The sequence shown here is derived from an EMBL/GenBank/DDBJ whole genome shotgun (WGS) entry which is preliminary data.</text>
</comment>
<dbReference type="PANTHER" id="PTHR43744:SF9">
    <property type="entry name" value="POLYGALACTURONAN_RHAMNOGALACTURONAN TRANSPORT SYSTEM PERMEASE PROTEIN YTCP"/>
    <property type="match status" value="1"/>
</dbReference>
<evidence type="ECO:0008006" key="10">
    <source>
        <dbReference type="Google" id="ProtNLM"/>
    </source>
</evidence>
<feature type="transmembrane region" description="Helical" evidence="7">
    <location>
        <begin position="70"/>
        <end position="99"/>
    </location>
</feature>
<dbReference type="InterPro" id="IPR035906">
    <property type="entry name" value="MetI-like_sf"/>
</dbReference>
<comment type="subcellular location">
    <subcellularLocation>
        <location evidence="1">Cell membrane</location>
        <topology evidence="1">Multi-pass membrane protein</topology>
    </subcellularLocation>
</comment>
<proteinExistence type="predicted"/>
<dbReference type="Proteomes" id="UP001596047">
    <property type="component" value="Unassembled WGS sequence"/>
</dbReference>
<evidence type="ECO:0000256" key="4">
    <source>
        <dbReference type="ARBA" id="ARBA00022692"/>
    </source>
</evidence>
<keyword evidence="3" id="KW-1003">Cell membrane</keyword>
<evidence type="ECO:0000313" key="9">
    <source>
        <dbReference type="Proteomes" id="UP001596047"/>
    </source>
</evidence>
<organism evidence="8 9">
    <name type="scientific">Paenibacillus solisilvae</name>
    <dbReference type="NCBI Taxonomy" id="2486751"/>
    <lineage>
        <taxon>Bacteria</taxon>
        <taxon>Bacillati</taxon>
        <taxon>Bacillota</taxon>
        <taxon>Bacilli</taxon>
        <taxon>Bacillales</taxon>
        <taxon>Paenibacillaceae</taxon>
        <taxon>Paenibacillus</taxon>
    </lineage>
</organism>
<dbReference type="PANTHER" id="PTHR43744">
    <property type="entry name" value="ABC TRANSPORTER PERMEASE PROTEIN MG189-RELATED-RELATED"/>
    <property type="match status" value="1"/>
</dbReference>
<reference evidence="9" key="1">
    <citation type="journal article" date="2019" name="Int. J. Syst. Evol. Microbiol.">
        <title>The Global Catalogue of Microorganisms (GCM) 10K type strain sequencing project: providing services to taxonomists for standard genome sequencing and annotation.</title>
        <authorList>
            <consortium name="The Broad Institute Genomics Platform"/>
            <consortium name="The Broad Institute Genome Sequencing Center for Infectious Disease"/>
            <person name="Wu L."/>
            <person name="Ma J."/>
        </authorList>
    </citation>
    <scope>NUCLEOTIDE SEQUENCE [LARGE SCALE GENOMIC DNA]</scope>
    <source>
        <strain evidence="9">CGMCC 1.3240</strain>
    </source>
</reference>
<protein>
    <recommendedName>
        <fullName evidence="10">Carbohydrate ABC transporter permease</fullName>
    </recommendedName>
</protein>
<dbReference type="EMBL" id="JBHSOW010000130">
    <property type="protein sequence ID" value="MFC5653670.1"/>
    <property type="molecule type" value="Genomic_DNA"/>
</dbReference>
<evidence type="ECO:0000256" key="6">
    <source>
        <dbReference type="ARBA" id="ARBA00023136"/>
    </source>
</evidence>
<evidence type="ECO:0000256" key="2">
    <source>
        <dbReference type="ARBA" id="ARBA00022448"/>
    </source>
</evidence>
<keyword evidence="4 7" id="KW-0812">Transmembrane</keyword>
<evidence type="ECO:0000256" key="7">
    <source>
        <dbReference type="SAM" id="Phobius"/>
    </source>
</evidence>
<evidence type="ECO:0000256" key="3">
    <source>
        <dbReference type="ARBA" id="ARBA00022475"/>
    </source>
</evidence>
<accession>A0ABW0W649</accession>
<name>A0ABW0W649_9BACL</name>
<dbReference type="RefSeq" id="WP_379192458.1">
    <property type="nucleotide sequence ID" value="NZ_JBHSOW010000130.1"/>
</dbReference>
<dbReference type="Gene3D" id="1.10.3720.10">
    <property type="entry name" value="MetI-like"/>
    <property type="match status" value="1"/>
</dbReference>
<gene>
    <name evidence="8" type="ORF">ACFPYJ_32030</name>
</gene>
<evidence type="ECO:0000256" key="1">
    <source>
        <dbReference type="ARBA" id="ARBA00004651"/>
    </source>
</evidence>
<evidence type="ECO:0000256" key="5">
    <source>
        <dbReference type="ARBA" id="ARBA00022989"/>
    </source>
</evidence>
<keyword evidence="5 7" id="KW-1133">Transmembrane helix</keyword>
<evidence type="ECO:0000313" key="8">
    <source>
        <dbReference type="EMBL" id="MFC5653670.1"/>
    </source>
</evidence>
<dbReference type="SUPFAM" id="SSF161098">
    <property type="entry name" value="MetI-like"/>
    <property type="match status" value="1"/>
</dbReference>
<keyword evidence="2" id="KW-0813">Transport</keyword>
<keyword evidence="6 7" id="KW-0472">Membrane</keyword>
<feature type="transmembrane region" description="Helical" evidence="7">
    <location>
        <begin position="111"/>
        <end position="133"/>
    </location>
</feature>
<sequence length="143" mass="15919">MHLISRRYKIFLIGNNVILIVLTLLCLLPVINVLTVSFSSSAAAGAGQVSVWPVDFTLKSYGFVLQSGQFIVSFWNSVIRVLIGVVLSTAITVLVAYPLSKESHLFPQRTVYAWLFVFTMLFSGGIIPSYLVIKQIHLLDSIW</sequence>
<keyword evidence="9" id="KW-1185">Reference proteome</keyword>